<keyword evidence="3" id="KW-1185">Reference proteome</keyword>
<gene>
    <name evidence="2" type="ORF">CPB83DRAFT_854308</name>
</gene>
<comment type="caution">
    <text evidence="2">The sequence shown here is derived from an EMBL/GenBank/DDBJ whole genome shotgun (WGS) entry which is preliminary data.</text>
</comment>
<dbReference type="InterPro" id="IPR011333">
    <property type="entry name" value="SKP1/BTB/POZ_sf"/>
</dbReference>
<organism evidence="2 3">
    <name type="scientific">Crepidotus variabilis</name>
    <dbReference type="NCBI Taxonomy" id="179855"/>
    <lineage>
        <taxon>Eukaryota</taxon>
        <taxon>Fungi</taxon>
        <taxon>Dikarya</taxon>
        <taxon>Basidiomycota</taxon>
        <taxon>Agaricomycotina</taxon>
        <taxon>Agaricomycetes</taxon>
        <taxon>Agaricomycetidae</taxon>
        <taxon>Agaricales</taxon>
        <taxon>Agaricineae</taxon>
        <taxon>Crepidotaceae</taxon>
        <taxon>Crepidotus</taxon>
    </lineage>
</organism>
<dbReference type="PROSITE" id="PS50097">
    <property type="entry name" value="BTB"/>
    <property type="match status" value="1"/>
</dbReference>
<dbReference type="InterPro" id="IPR000210">
    <property type="entry name" value="BTB/POZ_dom"/>
</dbReference>
<sequence>MMQLESADDFQVITNSPEPTPLAGLKIHPDFSSEDANVTLAAKESKMCFRVHSFTLKTTSGFFRTMFSLPQGSSEQSDIMYLEEDAEILEPLLRMICGMPFPDFTSVDLLENVIFAAEKYDMAGALSILRLCLVSPSLPEDPIQMYAIAKRQGWEEIAKTYSTRTLVLNIFDSAHQPALRTASSDAVLDLFMLHRARKDGLKQMLNTPPFVSGTPSNCIQCNGRIDYRTWRELKYRMLTEVDERPLGDTILDPGMSLWPEALECWKACCGNSGCKRLLYDKAETIRVIRGCLDKLPSST</sequence>
<dbReference type="EMBL" id="MU157852">
    <property type="protein sequence ID" value="KAF9528523.1"/>
    <property type="molecule type" value="Genomic_DNA"/>
</dbReference>
<dbReference type="Pfam" id="PF00651">
    <property type="entry name" value="BTB"/>
    <property type="match status" value="1"/>
</dbReference>
<protein>
    <recommendedName>
        <fullName evidence="1">BTB domain-containing protein</fullName>
    </recommendedName>
</protein>
<dbReference type="CDD" id="cd18186">
    <property type="entry name" value="BTB_POZ_ZBTB_KLHL-like"/>
    <property type="match status" value="1"/>
</dbReference>
<evidence type="ECO:0000313" key="3">
    <source>
        <dbReference type="Proteomes" id="UP000807306"/>
    </source>
</evidence>
<dbReference type="Gene3D" id="3.30.710.10">
    <property type="entry name" value="Potassium Channel Kv1.1, Chain A"/>
    <property type="match status" value="1"/>
</dbReference>
<accession>A0A9P6EGK7</accession>
<evidence type="ECO:0000259" key="1">
    <source>
        <dbReference type="PROSITE" id="PS50097"/>
    </source>
</evidence>
<dbReference type="Proteomes" id="UP000807306">
    <property type="component" value="Unassembled WGS sequence"/>
</dbReference>
<evidence type="ECO:0000313" key="2">
    <source>
        <dbReference type="EMBL" id="KAF9528523.1"/>
    </source>
</evidence>
<dbReference type="AlphaFoldDB" id="A0A9P6EGK7"/>
<feature type="domain" description="BTB" evidence="1">
    <location>
        <begin position="36"/>
        <end position="96"/>
    </location>
</feature>
<reference evidence="2" key="1">
    <citation type="submission" date="2020-11" db="EMBL/GenBank/DDBJ databases">
        <authorList>
            <consortium name="DOE Joint Genome Institute"/>
            <person name="Ahrendt S."/>
            <person name="Riley R."/>
            <person name="Andreopoulos W."/>
            <person name="Labutti K."/>
            <person name="Pangilinan J."/>
            <person name="Ruiz-Duenas F.J."/>
            <person name="Barrasa J.M."/>
            <person name="Sanchez-Garcia M."/>
            <person name="Camarero S."/>
            <person name="Miyauchi S."/>
            <person name="Serrano A."/>
            <person name="Linde D."/>
            <person name="Babiker R."/>
            <person name="Drula E."/>
            <person name="Ayuso-Fernandez I."/>
            <person name="Pacheco R."/>
            <person name="Padilla G."/>
            <person name="Ferreira P."/>
            <person name="Barriuso J."/>
            <person name="Kellner H."/>
            <person name="Castanera R."/>
            <person name="Alfaro M."/>
            <person name="Ramirez L."/>
            <person name="Pisabarro A.G."/>
            <person name="Kuo A."/>
            <person name="Tritt A."/>
            <person name="Lipzen A."/>
            <person name="He G."/>
            <person name="Yan M."/>
            <person name="Ng V."/>
            <person name="Cullen D."/>
            <person name="Martin F."/>
            <person name="Rosso M.-N."/>
            <person name="Henrissat B."/>
            <person name="Hibbett D."/>
            <person name="Martinez A.T."/>
            <person name="Grigoriev I.V."/>
        </authorList>
    </citation>
    <scope>NUCLEOTIDE SEQUENCE</scope>
    <source>
        <strain evidence="2">CBS 506.95</strain>
    </source>
</reference>
<dbReference type="SUPFAM" id="SSF54695">
    <property type="entry name" value="POZ domain"/>
    <property type="match status" value="1"/>
</dbReference>
<name>A0A9P6EGK7_9AGAR</name>
<dbReference type="OrthoDB" id="3238622at2759"/>
<proteinExistence type="predicted"/>